<dbReference type="PANTHER" id="PTHR31642:SF316">
    <property type="entry name" value="PROTEIN ECERIFERUM 26-LIKE"/>
    <property type="match status" value="1"/>
</dbReference>
<evidence type="ECO:0000313" key="5">
    <source>
        <dbReference type="Proteomes" id="UP000639772"/>
    </source>
</evidence>
<evidence type="ECO:0000256" key="1">
    <source>
        <dbReference type="ARBA" id="ARBA00009861"/>
    </source>
</evidence>
<dbReference type="OrthoDB" id="671439at2759"/>
<dbReference type="GO" id="GO:0016747">
    <property type="term" value="F:acyltransferase activity, transferring groups other than amino-acyl groups"/>
    <property type="evidence" value="ECO:0007669"/>
    <property type="project" value="TreeGrafter"/>
</dbReference>
<protein>
    <submittedName>
        <fullName evidence="4">Uncharacterized protein</fullName>
    </submittedName>
</protein>
<organism evidence="4 5">
    <name type="scientific">Vanilla planifolia</name>
    <name type="common">Vanilla</name>
    <dbReference type="NCBI Taxonomy" id="51239"/>
    <lineage>
        <taxon>Eukaryota</taxon>
        <taxon>Viridiplantae</taxon>
        <taxon>Streptophyta</taxon>
        <taxon>Embryophyta</taxon>
        <taxon>Tracheophyta</taxon>
        <taxon>Spermatophyta</taxon>
        <taxon>Magnoliopsida</taxon>
        <taxon>Liliopsida</taxon>
        <taxon>Asparagales</taxon>
        <taxon>Orchidaceae</taxon>
        <taxon>Vanilloideae</taxon>
        <taxon>Vanilleae</taxon>
        <taxon>Vanilla</taxon>
    </lineage>
</organism>
<dbReference type="Gene3D" id="3.30.559.10">
    <property type="entry name" value="Chloramphenicol acetyltransferase-like domain"/>
    <property type="match status" value="2"/>
</dbReference>
<dbReference type="AlphaFoldDB" id="A0A835U687"/>
<dbReference type="InterPro" id="IPR050317">
    <property type="entry name" value="Plant_Fungal_Acyltransferase"/>
</dbReference>
<comment type="similarity">
    <text evidence="1">Belongs to the plant acyltransferase family.</text>
</comment>
<gene>
    <name evidence="4" type="ORF">HPP92_026407</name>
</gene>
<keyword evidence="3" id="KW-0012">Acyltransferase</keyword>
<dbReference type="Proteomes" id="UP000639772">
    <property type="component" value="Unassembled WGS sequence"/>
</dbReference>
<dbReference type="InterPro" id="IPR023213">
    <property type="entry name" value="CAT-like_dom_sf"/>
</dbReference>
<name>A0A835U687_VANPL</name>
<reference evidence="4 5" key="1">
    <citation type="journal article" date="2020" name="Nat. Food">
        <title>A phased Vanilla planifolia genome enables genetic improvement of flavour and production.</title>
        <authorList>
            <person name="Hasing T."/>
            <person name="Tang H."/>
            <person name="Brym M."/>
            <person name="Khazi F."/>
            <person name="Huang T."/>
            <person name="Chambers A.H."/>
        </authorList>
    </citation>
    <scope>NUCLEOTIDE SEQUENCE [LARGE SCALE GENOMIC DNA]</scope>
    <source>
        <tissue evidence="4">Leaf</tissue>
    </source>
</reference>
<comment type="caution">
    <text evidence="4">The sequence shown here is derived from an EMBL/GenBank/DDBJ whole genome shotgun (WGS) entry which is preliminary data.</text>
</comment>
<evidence type="ECO:0000256" key="3">
    <source>
        <dbReference type="ARBA" id="ARBA00023315"/>
    </source>
</evidence>
<dbReference type="EMBL" id="JADCNM010000079">
    <property type="protein sequence ID" value="KAG0451134.1"/>
    <property type="molecule type" value="Genomic_DNA"/>
</dbReference>
<proteinExistence type="inferred from homology"/>
<sequence>MTAKGRRVTVFAKSTAVSTMPVRPGKTYPLSVLDHAMEQHALHMVFYYRSGPTVDRFRLKESLSELLCYFPVITGRLTKEDAGEETGGWKRWIVRCNDAGVRLLDARADATLEEWIGTATAAEERELAYWEPMGDDPSIWSTFYVQITEFKDKGYAIGLSCTHMHADITCATLFIKAWADSHRRACIANAPFFHPAALVPRSNPNPFSPLLALKSSSPTTAPRRMASATFRFPSSSVHSLLSHLPADSSPFAALSTLFLLAIYRAASLDPGPHALTVVTDFRKRMYAPLPHGFYGNATHFSRVEVDPAAGLASVVREMDSHVSGLQEEEYWSAIEWLAERWKHGNGGSASTFRMYGPELTFVKVDHLMAYASEMVEGVRPVHVSCWVGGTEGGEGVVMVLPSPEMAEGEEAARTVEVTLPAEVAEKVFTDEEILGYGTTVVFSGREPVQFARTACNP</sequence>
<evidence type="ECO:0000313" key="4">
    <source>
        <dbReference type="EMBL" id="KAG0451134.1"/>
    </source>
</evidence>
<accession>A0A835U687</accession>
<dbReference type="Pfam" id="PF02458">
    <property type="entry name" value="Transferase"/>
    <property type="match status" value="1"/>
</dbReference>
<evidence type="ECO:0000256" key="2">
    <source>
        <dbReference type="ARBA" id="ARBA00022679"/>
    </source>
</evidence>
<dbReference type="PANTHER" id="PTHR31642">
    <property type="entry name" value="TRICHOTHECENE 3-O-ACETYLTRANSFERASE"/>
    <property type="match status" value="1"/>
</dbReference>
<keyword evidence="2" id="KW-0808">Transferase</keyword>